<evidence type="ECO:0000256" key="3">
    <source>
        <dbReference type="ARBA" id="ARBA00022777"/>
    </source>
</evidence>
<dbReference type="Gene3D" id="1.10.510.10">
    <property type="entry name" value="Transferase(Phosphotransferase) domain 1"/>
    <property type="match status" value="1"/>
</dbReference>
<dbReference type="PROSITE" id="PS50011">
    <property type="entry name" value="PROTEIN_KINASE_DOM"/>
    <property type="match status" value="1"/>
</dbReference>
<feature type="region of interest" description="Disordered" evidence="6">
    <location>
        <begin position="528"/>
        <end position="557"/>
    </location>
</feature>
<keyword evidence="1" id="KW-0808">Transferase</keyword>
<dbReference type="SMART" id="SM00220">
    <property type="entry name" value="S_TKc"/>
    <property type="match status" value="1"/>
</dbReference>
<evidence type="ECO:0000259" key="8">
    <source>
        <dbReference type="PROSITE" id="PS50011"/>
    </source>
</evidence>
<dbReference type="InterPro" id="IPR011009">
    <property type="entry name" value="Kinase-like_dom_sf"/>
</dbReference>
<dbReference type="Pfam" id="PF00069">
    <property type="entry name" value="Pkinase"/>
    <property type="match status" value="1"/>
</dbReference>
<dbReference type="EMBL" id="PJKA01000010">
    <property type="protein sequence ID" value="PNC18337.1"/>
    <property type="molecule type" value="Genomic_DNA"/>
</dbReference>
<feature type="region of interest" description="Disordered" evidence="6">
    <location>
        <begin position="326"/>
        <end position="398"/>
    </location>
</feature>
<dbReference type="PANTHER" id="PTHR43289">
    <property type="entry name" value="MITOGEN-ACTIVATED PROTEIN KINASE KINASE KINASE 20-RELATED"/>
    <property type="match status" value="1"/>
</dbReference>
<keyword evidence="4" id="KW-0067">ATP-binding</keyword>
<feature type="compositionally biased region" description="Basic and acidic residues" evidence="6">
    <location>
        <begin position="326"/>
        <end position="343"/>
    </location>
</feature>
<evidence type="ECO:0000256" key="5">
    <source>
        <dbReference type="ARBA" id="ARBA00023170"/>
    </source>
</evidence>
<keyword evidence="7" id="KW-0472">Membrane</keyword>
<evidence type="ECO:0000256" key="6">
    <source>
        <dbReference type="SAM" id="MobiDB-lite"/>
    </source>
</evidence>
<keyword evidence="5" id="KW-0675">Receptor</keyword>
<evidence type="ECO:0000256" key="2">
    <source>
        <dbReference type="ARBA" id="ARBA00022741"/>
    </source>
</evidence>
<feature type="transmembrane region" description="Helical" evidence="7">
    <location>
        <begin position="290"/>
        <end position="311"/>
    </location>
</feature>
<dbReference type="InterPro" id="IPR008979">
    <property type="entry name" value="Galactose-bd-like_sf"/>
</dbReference>
<gene>
    <name evidence="9" type="ORF">CXU22_06855</name>
</gene>
<keyword evidence="3" id="KW-0418">Kinase</keyword>
<evidence type="ECO:0000256" key="4">
    <source>
        <dbReference type="ARBA" id="ARBA00022840"/>
    </source>
</evidence>
<dbReference type="Pfam" id="PF00754">
    <property type="entry name" value="F5_F8_type_C"/>
    <property type="match status" value="1"/>
</dbReference>
<keyword evidence="2" id="KW-0547">Nucleotide-binding</keyword>
<sequence length="557" mass="60032">MPDDDSLSMDQISALFPQLENIRLTGTKGPQQIFTATLKSNFAPVMLRVVPTEEAGVFGWDPEFLVRSLTIVEQAHQGLLRVYEVGQAGPFTFIISEHSPYPRLADLDQLPQIPPQAALNLVRNMAEGLLTLHRKGIFHGGITPKLICLRADGGDALLLPINIYPAQPPVDMGDYASPEWVTGAEVSFTPGMDIYALGLTLYILLTRKTPMEAGFAMPSTLIKCSDAVDAVVSRAINPDTRERYRNLGDFITDLDKAIANPTGRSAAALPVTGASPAVPALNTQKGQSNIYYYLIPALIVGIVLTYTCILYKKDVARMRNDYNEQVQKDNNAKADAARKANREARRHAPSVPAPAAPALADNAVPPPAPPVPAPAAPPAPVPAAPRPSGEPGKVNWSLQPGVKVRQSSNRNMLGAYGPEKAVDGNTSSELADVSISATGVVEGKNAWFGIDFGQETNRTVEKVVIYTPANLTLLGTMEEFKVLLYDNDKNVLAEKTFTTTPSEKSTNVTTWKLDAPVKARALRVESTNPARPLALTEVEAYGPEEEPDAPATAPEEE</sequence>
<name>A0A2N8HEF1_9BACT</name>
<evidence type="ECO:0000313" key="9">
    <source>
        <dbReference type="EMBL" id="PNC18337.1"/>
    </source>
</evidence>
<keyword evidence="7" id="KW-0812">Transmembrane</keyword>
<dbReference type="OrthoDB" id="199387at2"/>
<dbReference type="SUPFAM" id="SSF56112">
    <property type="entry name" value="Protein kinase-like (PK-like)"/>
    <property type="match status" value="1"/>
</dbReference>
<dbReference type="AlphaFoldDB" id="A0A2N8HEF1"/>
<evidence type="ECO:0000313" key="10">
    <source>
        <dbReference type="Proteomes" id="UP000236000"/>
    </source>
</evidence>
<dbReference type="InterPro" id="IPR000719">
    <property type="entry name" value="Prot_kinase_dom"/>
</dbReference>
<dbReference type="GO" id="GO:0004674">
    <property type="term" value="F:protein serine/threonine kinase activity"/>
    <property type="evidence" value="ECO:0007669"/>
    <property type="project" value="TreeGrafter"/>
</dbReference>
<dbReference type="SUPFAM" id="SSF49785">
    <property type="entry name" value="Galactose-binding domain-like"/>
    <property type="match status" value="1"/>
</dbReference>
<keyword evidence="7" id="KW-1133">Transmembrane helix</keyword>
<proteinExistence type="predicted"/>
<dbReference type="InterPro" id="IPR000421">
    <property type="entry name" value="FA58C"/>
</dbReference>
<organism evidence="9 10">
    <name type="scientific">Akkermansia muciniphila</name>
    <dbReference type="NCBI Taxonomy" id="239935"/>
    <lineage>
        <taxon>Bacteria</taxon>
        <taxon>Pseudomonadati</taxon>
        <taxon>Verrucomicrobiota</taxon>
        <taxon>Verrucomicrobiia</taxon>
        <taxon>Verrucomicrobiales</taxon>
        <taxon>Akkermansiaceae</taxon>
        <taxon>Akkermansia</taxon>
    </lineage>
</organism>
<feature type="domain" description="Protein kinase" evidence="8">
    <location>
        <begin position="19"/>
        <end position="278"/>
    </location>
</feature>
<comment type="caution">
    <text evidence="9">The sequence shown here is derived from an EMBL/GenBank/DDBJ whole genome shotgun (WGS) entry which is preliminary data.</text>
</comment>
<feature type="compositionally biased region" description="Pro residues" evidence="6">
    <location>
        <begin position="364"/>
        <end position="385"/>
    </location>
</feature>
<protein>
    <recommendedName>
        <fullName evidence="8">Protein kinase domain-containing protein</fullName>
    </recommendedName>
</protein>
<dbReference type="GO" id="GO:0005524">
    <property type="term" value="F:ATP binding"/>
    <property type="evidence" value="ECO:0007669"/>
    <property type="project" value="UniProtKB-KW"/>
</dbReference>
<dbReference type="Gene3D" id="2.60.120.260">
    <property type="entry name" value="Galactose-binding domain-like"/>
    <property type="match status" value="1"/>
</dbReference>
<feature type="compositionally biased region" description="Acidic residues" evidence="6">
    <location>
        <begin position="542"/>
        <end position="557"/>
    </location>
</feature>
<evidence type="ECO:0000256" key="7">
    <source>
        <dbReference type="SAM" id="Phobius"/>
    </source>
</evidence>
<dbReference type="Proteomes" id="UP000236000">
    <property type="component" value="Unassembled WGS sequence"/>
</dbReference>
<dbReference type="RefSeq" id="WP_102713865.1">
    <property type="nucleotide sequence ID" value="NZ_PJKA01000010.1"/>
</dbReference>
<dbReference type="PANTHER" id="PTHR43289:SF6">
    <property type="entry name" value="SERINE_THREONINE-PROTEIN KINASE NEKL-3"/>
    <property type="match status" value="1"/>
</dbReference>
<evidence type="ECO:0000256" key="1">
    <source>
        <dbReference type="ARBA" id="ARBA00022679"/>
    </source>
</evidence>
<accession>A0A2N8HEF1</accession>
<reference evidence="9 10" key="1">
    <citation type="journal article" date="2017" name="BMC Genomics">
        <title>Genome sequencing of 39 Akkermansia muciniphila isolates reveals its population structure, genomic and functional diverisity, and global distribution in mammalian gut microbiotas.</title>
        <authorList>
            <person name="Guo X."/>
            <person name="Li S."/>
            <person name="Zhang J."/>
            <person name="Wu F."/>
            <person name="Li X."/>
            <person name="Wu D."/>
            <person name="Zhang M."/>
            <person name="Ou Z."/>
            <person name="Jie Z."/>
            <person name="Yan Q."/>
            <person name="Li P."/>
            <person name="Yi J."/>
            <person name="Peng Y."/>
        </authorList>
    </citation>
    <scope>NUCLEOTIDE SEQUENCE [LARGE SCALE GENOMIC DNA]</scope>
    <source>
        <strain evidence="9 10">GP24</strain>
    </source>
</reference>